<dbReference type="Pfam" id="PF02743">
    <property type="entry name" value="dCache_1"/>
    <property type="match status" value="1"/>
</dbReference>
<dbReference type="PANTHER" id="PTHR32089">
    <property type="entry name" value="METHYL-ACCEPTING CHEMOTAXIS PROTEIN MCPB"/>
    <property type="match status" value="1"/>
</dbReference>
<dbReference type="SUPFAM" id="SSF58104">
    <property type="entry name" value="Methyl-accepting chemotaxis protein (MCP) signaling domain"/>
    <property type="match status" value="1"/>
</dbReference>
<dbReference type="PROSITE" id="PS50111">
    <property type="entry name" value="CHEMOTAXIS_TRANSDUC_2"/>
    <property type="match status" value="1"/>
</dbReference>
<dbReference type="RefSeq" id="WP_088620855.1">
    <property type="nucleotide sequence ID" value="NZ_CP022129.1"/>
</dbReference>
<dbReference type="Gene3D" id="1.10.287.950">
    <property type="entry name" value="Methyl-accepting chemotaxis protein"/>
    <property type="match status" value="1"/>
</dbReference>
<evidence type="ECO:0000256" key="6">
    <source>
        <dbReference type="ARBA" id="ARBA00023136"/>
    </source>
</evidence>
<organism evidence="11 13">
    <name type="scientific">Methylovulum psychrotolerans</name>
    <dbReference type="NCBI Taxonomy" id="1704499"/>
    <lineage>
        <taxon>Bacteria</taxon>
        <taxon>Pseudomonadati</taxon>
        <taxon>Pseudomonadota</taxon>
        <taxon>Gammaproteobacteria</taxon>
        <taxon>Methylococcales</taxon>
        <taxon>Methylococcaceae</taxon>
        <taxon>Methylovulum</taxon>
    </lineage>
</organism>
<keyword evidence="3" id="KW-0145">Chemotaxis</keyword>
<evidence type="ECO:0000256" key="5">
    <source>
        <dbReference type="ARBA" id="ARBA00022989"/>
    </source>
</evidence>
<evidence type="ECO:0000313" key="11">
    <source>
        <dbReference type="EMBL" id="ASF47985.1"/>
    </source>
</evidence>
<evidence type="ECO:0000256" key="8">
    <source>
        <dbReference type="PROSITE-ProRule" id="PRU00284"/>
    </source>
</evidence>
<protein>
    <submittedName>
        <fullName evidence="12">Methyl-accepting chemotaxis protein</fullName>
    </submittedName>
</protein>
<proteinExistence type="predicted"/>
<accession>A0A1Z4C388</accession>
<evidence type="ECO:0000313" key="12">
    <source>
        <dbReference type="EMBL" id="POZ49945.1"/>
    </source>
</evidence>
<dbReference type="Proteomes" id="UP000197019">
    <property type="component" value="Chromosome"/>
</dbReference>
<dbReference type="Pfam" id="PF00015">
    <property type="entry name" value="MCPsignal"/>
    <property type="match status" value="1"/>
</dbReference>
<name>A0A1Z4C388_9GAMM</name>
<dbReference type="Proteomes" id="UP000237423">
    <property type="component" value="Unassembled WGS sequence"/>
</dbReference>
<dbReference type="SMART" id="SM00283">
    <property type="entry name" value="MA"/>
    <property type="match status" value="1"/>
</dbReference>
<feature type="transmembrane region" description="Helical" evidence="9">
    <location>
        <begin position="12"/>
        <end position="32"/>
    </location>
</feature>
<keyword evidence="6 9" id="KW-0472">Membrane</keyword>
<keyword evidence="2" id="KW-1003">Cell membrane</keyword>
<dbReference type="GO" id="GO:0007165">
    <property type="term" value="P:signal transduction"/>
    <property type="evidence" value="ECO:0007669"/>
    <property type="project" value="UniProtKB-KW"/>
</dbReference>
<feature type="domain" description="Methyl-accepting transducer" evidence="10">
    <location>
        <begin position="331"/>
        <end position="567"/>
    </location>
</feature>
<evidence type="ECO:0000259" key="10">
    <source>
        <dbReference type="PROSITE" id="PS50111"/>
    </source>
</evidence>
<evidence type="ECO:0000256" key="2">
    <source>
        <dbReference type="ARBA" id="ARBA00022475"/>
    </source>
</evidence>
<sequence length="598" mass="64738">MRIAKHKLTHNLLVLFLLTSVVPISLIGFGGYQFGKDALKSQFLNDFTAIAQAKSQTIHQYLDAEAMRITDFAGDDLLYHLLEQQAAGTAISAQQWQGFIKTKTTMTKIGAEQGGETVVMDAQGKVVASTDAQAIGRDESANDLFTAAPDGLYFKDVYYHTASKQYALAVSAPIRHRESGRLLGVIANRLNLAALNAVTTNRQGLRETGEAYLINKNGYMITPSRFIANAVLKQKVDTQPVRLFQNQQQNMAGLYPDYRNMPIVGASEGLLLNKDYGLGWLLLVEIDEPEANAEITQLRNWVLLFGLVTGLIAAVTGLLYGRRLSRPISGAATEIFTTSSELSITTDEHERTAAQQAVAVNETSATMNELGRSAQQSILQADAANQDAQRVVGQARQGAQAMQEMLFSMDLLKGKVETIGVQIVRLSEQTGQIGHITDAVKDIANQTNLLALNAAVEATRAGEHGKGFTVVSQEIRKLAEQSKKSAEHISNLLENIQKVTNTTVLAAEAGTQTAQHNSQQADIAKRSYDDLSAAVNNIADVLQQISLTAKQQANATNQVVEAMNMLNTGAKETANGISQSKLAIQNLNNAAGQLQDMI</sequence>
<keyword evidence="5 9" id="KW-1133">Transmembrane helix</keyword>
<dbReference type="GO" id="GO:0006935">
    <property type="term" value="P:chemotaxis"/>
    <property type="evidence" value="ECO:0007669"/>
    <property type="project" value="UniProtKB-KW"/>
</dbReference>
<evidence type="ECO:0000256" key="4">
    <source>
        <dbReference type="ARBA" id="ARBA00022692"/>
    </source>
</evidence>
<dbReference type="InterPro" id="IPR029151">
    <property type="entry name" value="Sensor-like_sf"/>
</dbReference>
<dbReference type="PANTHER" id="PTHR32089:SF112">
    <property type="entry name" value="LYSOZYME-LIKE PROTEIN-RELATED"/>
    <property type="match status" value="1"/>
</dbReference>
<dbReference type="KEGG" id="mpsy:CEK71_19000"/>
<dbReference type="OrthoDB" id="9795078at2"/>
<evidence type="ECO:0000256" key="7">
    <source>
        <dbReference type="ARBA" id="ARBA00023224"/>
    </source>
</evidence>
<dbReference type="InterPro" id="IPR033479">
    <property type="entry name" value="dCache_1"/>
</dbReference>
<keyword evidence="13" id="KW-1185">Reference proteome</keyword>
<dbReference type="GO" id="GO:0005886">
    <property type="term" value="C:plasma membrane"/>
    <property type="evidence" value="ECO:0007669"/>
    <property type="project" value="UniProtKB-SubCell"/>
</dbReference>
<dbReference type="CDD" id="cd11386">
    <property type="entry name" value="MCP_signal"/>
    <property type="match status" value="1"/>
</dbReference>
<dbReference type="EMBL" id="PGFZ01000019">
    <property type="protein sequence ID" value="POZ49945.1"/>
    <property type="molecule type" value="Genomic_DNA"/>
</dbReference>
<reference evidence="12 14" key="2">
    <citation type="submission" date="2017-11" db="EMBL/GenBank/DDBJ databases">
        <title>Draft Genome Sequence of Methylobacter psychrotolerans Sph1T, an Obligate Methanotroph from Low-Temperature Environments.</title>
        <authorList>
            <person name="Oshkin I.Y."/>
            <person name="Miroshnikov K."/>
            <person name="Belova S.E."/>
            <person name="Korzhenkov A."/>
            <person name="Toshchakov S.V."/>
            <person name="Dedysh S.N."/>
        </authorList>
    </citation>
    <scope>NUCLEOTIDE SEQUENCE [LARGE SCALE GENOMIC DNA]</scope>
    <source>
        <strain evidence="12 14">Sph1</strain>
    </source>
</reference>
<gene>
    <name evidence="12" type="ORF">AADEFJLK_04305</name>
    <name evidence="11" type="ORF">CEK71_19000</name>
</gene>
<evidence type="ECO:0000313" key="13">
    <source>
        <dbReference type="Proteomes" id="UP000197019"/>
    </source>
</evidence>
<evidence type="ECO:0000256" key="9">
    <source>
        <dbReference type="SAM" id="Phobius"/>
    </source>
</evidence>
<comment type="subcellular location">
    <subcellularLocation>
        <location evidence="1">Cell membrane</location>
        <topology evidence="1">Multi-pass membrane protein</topology>
    </subcellularLocation>
</comment>
<keyword evidence="4 9" id="KW-0812">Transmembrane</keyword>
<dbReference type="SUPFAM" id="SSF103190">
    <property type="entry name" value="Sensory domain-like"/>
    <property type="match status" value="1"/>
</dbReference>
<evidence type="ECO:0000256" key="3">
    <source>
        <dbReference type="ARBA" id="ARBA00022500"/>
    </source>
</evidence>
<keyword evidence="7 8" id="KW-0807">Transducer</keyword>
<evidence type="ECO:0000313" key="14">
    <source>
        <dbReference type="Proteomes" id="UP000237423"/>
    </source>
</evidence>
<evidence type="ECO:0000256" key="1">
    <source>
        <dbReference type="ARBA" id="ARBA00004651"/>
    </source>
</evidence>
<dbReference type="AlphaFoldDB" id="A0A1Z4C388"/>
<dbReference type="Gene3D" id="3.30.450.20">
    <property type="entry name" value="PAS domain"/>
    <property type="match status" value="1"/>
</dbReference>
<dbReference type="EMBL" id="CP022129">
    <property type="protein sequence ID" value="ASF47985.1"/>
    <property type="molecule type" value="Genomic_DNA"/>
</dbReference>
<dbReference type="InterPro" id="IPR004089">
    <property type="entry name" value="MCPsignal_dom"/>
</dbReference>
<reference evidence="11 13" key="1">
    <citation type="submission" date="2017-06" db="EMBL/GenBank/DDBJ databases">
        <title>Genome Sequencing of the methanotroph Methylovulum psychrotolerants str. HV10-M2 isolated from a high-altitude environment.</title>
        <authorList>
            <person name="Mateos-Rivera A."/>
        </authorList>
    </citation>
    <scope>NUCLEOTIDE SEQUENCE [LARGE SCALE GENOMIC DNA]</scope>
    <source>
        <strain evidence="11 13">HV10_M2</strain>
    </source>
</reference>